<dbReference type="Gene3D" id="1.10.150.240">
    <property type="entry name" value="Putative phosphatase, domain 2"/>
    <property type="match status" value="1"/>
</dbReference>
<sequence length="210" mass="23951">MIDTVLFDLDGTLIDSNRLIITVFKYVFETELPQFKLTHSDYVRFIGPTLSQSLVNYVSDEQEIQRLIQVYRKKNIELHDTFVKPFDGALQLLIELKKRGIQTGVVSSKMHFLVERGLKVTGLLPYIDIIIGMDDVVNHKPHPEPIHKALSLFDDFEDAIYVGDHPNDILAGKAAGIKTIGMNYSWNLEDLKATQADYYLDSLIQILEVI</sequence>
<dbReference type="PANTHER" id="PTHR43434">
    <property type="entry name" value="PHOSPHOGLYCOLATE PHOSPHATASE"/>
    <property type="match status" value="1"/>
</dbReference>
<dbReference type="PRINTS" id="PR00413">
    <property type="entry name" value="HADHALOGNASE"/>
</dbReference>
<protein>
    <submittedName>
        <fullName evidence="1">HAD-IA family hydrolase</fullName>
    </submittedName>
</protein>
<reference evidence="2" key="1">
    <citation type="submission" date="2023-07" db="EMBL/GenBank/DDBJ databases">
        <title>Novel Mycoplasma species identified in domestic and wild animals.</title>
        <authorList>
            <person name="Volokhov D.V."/>
            <person name="Furtak V.A."/>
            <person name="Zagorodnyaya T.A."/>
        </authorList>
    </citation>
    <scope>NUCLEOTIDE SEQUENCE [LARGE SCALE GENOMIC DNA]</scope>
    <source>
        <strain evidence="2">92-19</strain>
    </source>
</reference>
<gene>
    <name evidence="1" type="ORF">N7603_06690</name>
</gene>
<dbReference type="InterPro" id="IPR023214">
    <property type="entry name" value="HAD_sf"/>
</dbReference>
<dbReference type="SFLD" id="SFLDG01135">
    <property type="entry name" value="C1.5.6:_HAD__Beta-PGM__Phospha"/>
    <property type="match status" value="1"/>
</dbReference>
<dbReference type="NCBIfam" id="TIGR01549">
    <property type="entry name" value="HAD-SF-IA-v1"/>
    <property type="match status" value="1"/>
</dbReference>
<dbReference type="Proteomes" id="UP001209076">
    <property type="component" value="Unassembled WGS sequence"/>
</dbReference>
<keyword evidence="1" id="KW-0378">Hydrolase</keyword>
<name>A0ABT2PWK6_9MOLU</name>
<dbReference type="InterPro" id="IPR023198">
    <property type="entry name" value="PGP-like_dom2"/>
</dbReference>
<comment type="caution">
    <text evidence="1">The sequence shown here is derived from an EMBL/GenBank/DDBJ whole genome shotgun (WGS) entry which is preliminary data.</text>
</comment>
<dbReference type="InterPro" id="IPR036412">
    <property type="entry name" value="HAD-like_sf"/>
</dbReference>
<dbReference type="GO" id="GO:0016787">
    <property type="term" value="F:hydrolase activity"/>
    <property type="evidence" value="ECO:0007669"/>
    <property type="project" value="UniProtKB-KW"/>
</dbReference>
<dbReference type="SFLD" id="SFLDS00003">
    <property type="entry name" value="Haloacid_Dehalogenase"/>
    <property type="match status" value="1"/>
</dbReference>
<proteinExistence type="predicted"/>
<dbReference type="SUPFAM" id="SSF56784">
    <property type="entry name" value="HAD-like"/>
    <property type="match status" value="1"/>
</dbReference>
<dbReference type="SFLD" id="SFLDG01129">
    <property type="entry name" value="C1.5:_HAD__Beta-PGM__Phosphata"/>
    <property type="match status" value="1"/>
</dbReference>
<dbReference type="InterPro" id="IPR041492">
    <property type="entry name" value="HAD_2"/>
</dbReference>
<dbReference type="EMBL" id="JAOEGN010000012">
    <property type="protein sequence ID" value="MCU0105343.1"/>
    <property type="molecule type" value="Genomic_DNA"/>
</dbReference>
<dbReference type="InterPro" id="IPR050155">
    <property type="entry name" value="HAD-like_hydrolase_sf"/>
</dbReference>
<dbReference type="Pfam" id="PF13419">
    <property type="entry name" value="HAD_2"/>
    <property type="match status" value="1"/>
</dbReference>
<dbReference type="RefSeq" id="WP_262096646.1">
    <property type="nucleotide sequence ID" value="NZ_JAOEGN010000012.1"/>
</dbReference>
<dbReference type="Gene3D" id="3.40.50.1000">
    <property type="entry name" value="HAD superfamily/HAD-like"/>
    <property type="match status" value="1"/>
</dbReference>
<accession>A0ABT2PWK6</accession>
<evidence type="ECO:0000313" key="1">
    <source>
        <dbReference type="EMBL" id="MCU0105343.1"/>
    </source>
</evidence>
<evidence type="ECO:0000313" key="2">
    <source>
        <dbReference type="Proteomes" id="UP001209076"/>
    </source>
</evidence>
<keyword evidence="2" id="KW-1185">Reference proteome</keyword>
<organism evidence="1 2">
    <name type="scientific">Paracholeplasma vituli</name>
    <dbReference type="NCBI Taxonomy" id="69473"/>
    <lineage>
        <taxon>Bacteria</taxon>
        <taxon>Bacillati</taxon>
        <taxon>Mycoplasmatota</taxon>
        <taxon>Mollicutes</taxon>
        <taxon>Acholeplasmatales</taxon>
        <taxon>Acholeplasmataceae</taxon>
        <taxon>Paracholeplasma</taxon>
    </lineage>
</organism>
<dbReference type="InterPro" id="IPR006439">
    <property type="entry name" value="HAD-SF_hydro_IA"/>
</dbReference>
<dbReference type="PANTHER" id="PTHR43434:SF26">
    <property type="entry name" value="PYROPHOSPHATASE PPAX"/>
    <property type="match status" value="1"/>
</dbReference>